<proteinExistence type="predicted"/>
<accession>A0A8X6YVZ3</accession>
<dbReference type="Proteomes" id="UP000886998">
    <property type="component" value="Unassembled WGS sequence"/>
</dbReference>
<protein>
    <submittedName>
        <fullName evidence="1">Uncharacterized protein</fullName>
    </submittedName>
</protein>
<sequence>MYGMFMALRFPPQKLAAALSSQWSMMWCKADVKIHKLLPALSPLPPPGQHSLDLLEHRKFLKCFKSKREGGGGENEKCRQESRWGWQKPCRNAYSSYFSIQGRCI</sequence>
<dbReference type="AlphaFoldDB" id="A0A8X6YVZ3"/>
<dbReference type="EMBL" id="BMAV01022129">
    <property type="protein sequence ID" value="GFY76754.1"/>
    <property type="molecule type" value="Genomic_DNA"/>
</dbReference>
<name>A0A8X6YVZ3_9ARAC</name>
<keyword evidence="2" id="KW-1185">Reference proteome</keyword>
<organism evidence="1 2">
    <name type="scientific">Trichonephila inaurata madagascariensis</name>
    <dbReference type="NCBI Taxonomy" id="2747483"/>
    <lineage>
        <taxon>Eukaryota</taxon>
        <taxon>Metazoa</taxon>
        <taxon>Ecdysozoa</taxon>
        <taxon>Arthropoda</taxon>
        <taxon>Chelicerata</taxon>
        <taxon>Arachnida</taxon>
        <taxon>Araneae</taxon>
        <taxon>Araneomorphae</taxon>
        <taxon>Entelegynae</taxon>
        <taxon>Araneoidea</taxon>
        <taxon>Nephilidae</taxon>
        <taxon>Trichonephila</taxon>
        <taxon>Trichonephila inaurata</taxon>
    </lineage>
</organism>
<comment type="caution">
    <text evidence="1">The sequence shown here is derived from an EMBL/GenBank/DDBJ whole genome shotgun (WGS) entry which is preliminary data.</text>
</comment>
<evidence type="ECO:0000313" key="1">
    <source>
        <dbReference type="EMBL" id="GFY76754.1"/>
    </source>
</evidence>
<reference evidence="1" key="1">
    <citation type="submission" date="2020-08" db="EMBL/GenBank/DDBJ databases">
        <title>Multicomponent nature underlies the extraordinary mechanical properties of spider dragline silk.</title>
        <authorList>
            <person name="Kono N."/>
            <person name="Nakamura H."/>
            <person name="Mori M."/>
            <person name="Yoshida Y."/>
            <person name="Ohtoshi R."/>
            <person name="Malay A.D."/>
            <person name="Moran D.A.P."/>
            <person name="Tomita M."/>
            <person name="Numata K."/>
            <person name="Arakawa K."/>
        </authorList>
    </citation>
    <scope>NUCLEOTIDE SEQUENCE</scope>
</reference>
<gene>
    <name evidence="1" type="ORF">TNIN_91421</name>
</gene>
<evidence type="ECO:0000313" key="2">
    <source>
        <dbReference type="Proteomes" id="UP000886998"/>
    </source>
</evidence>